<feature type="chain" id="PRO_5027032568" description="Membrane protein 6-pyruvoyl-tetrahydropterin synthase-related domain-containing protein" evidence="2">
    <location>
        <begin position="27"/>
        <end position="922"/>
    </location>
</feature>
<gene>
    <name evidence="3" type="ORF">AVDCRST_MAG64-3486</name>
</gene>
<evidence type="ECO:0008006" key="4">
    <source>
        <dbReference type="Google" id="ProtNLM"/>
    </source>
</evidence>
<feature type="transmembrane region" description="Helical" evidence="1">
    <location>
        <begin position="437"/>
        <end position="457"/>
    </location>
</feature>
<feature type="transmembrane region" description="Helical" evidence="1">
    <location>
        <begin position="300"/>
        <end position="320"/>
    </location>
</feature>
<dbReference type="InterPro" id="IPR008979">
    <property type="entry name" value="Galactose-bd-like_sf"/>
</dbReference>
<feature type="transmembrane region" description="Helical" evidence="1">
    <location>
        <begin position="752"/>
        <end position="769"/>
    </location>
</feature>
<dbReference type="EMBL" id="CADCUQ010000798">
    <property type="protein sequence ID" value="CAA9430764.1"/>
    <property type="molecule type" value="Genomic_DNA"/>
</dbReference>
<feature type="transmembrane region" description="Helical" evidence="1">
    <location>
        <begin position="232"/>
        <end position="252"/>
    </location>
</feature>
<keyword evidence="1" id="KW-0472">Membrane</keyword>
<keyword evidence="1" id="KW-0812">Transmembrane</keyword>
<feature type="transmembrane region" description="Helical" evidence="1">
    <location>
        <begin position="701"/>
        <end position="722"/>
    </location>
</feature>
<keyword evidence="2" id="KW-0732">Signal</keyword>
<sequence>MRRAARHAGPLVVCLAVACAMMAPYAGGRLRESTASDLSVHCSGIIEAYNALAEGQFPVRVAPSHDGGHGGADFGGVRYPLFQFYGNFPYTAAGLLCLGAGLDAFAAWKLVQLAALTLGGFYAYRCGAAATRRPRASLVAGVVFMTAPYMWADLHARFAFPELVSFNLLPVVTFYCTRAFAARRGPWGYVLLGGVAWSLLALSHNVTFLYASALLGLYFASHLSFDRRFLWRITRVGLTYAGGILLTLWYHAPQFQTVPLLNIRVQGEHPRPVGAELLTPLDVLLAPAMRTPPGSPTERLGLQVGWPALAAFGLALVGLLRRPARTRSAPTDAARAGHFSDPQLTDAAPPKRSLAPLRHGLGGRRSRAAVVRPLIFFAVAFVLAWSPARATIGFDIWRLMPRVFAYVQSSYRILMFVALFAALLVPYALATRRGRDLPAWATLLVLAAVAWASASYVPRHERLPPDALAQLVAHPILDGLRDYMLAPAVVAQRSQLLPEMNWAEPIHGVVPREAKLDGSWQAWVPTSVIPSGRSGTLTVAGMIPAEGGARRVALQIVLDGKPLEPFEVRQGGFRQTLPLPGPHAGIGAAIGMTATHLGERTGPAAVVLTELRIAGPPPPPAWAFVSAEAMLPSRRTGAVTKFAVDLTDHALVQVPVLYYPGLLRTTLNGHKTGYDHVGRFVAWSLPPGRHEIGVEFVGVRWANWVSAIAWAGTIGGLGIIGFGSVRRRHNARAPARRTTTARMSHQRRGLRWWESALAATLLFGIIGGGPTREAVQRALYVPLDCTATASRPGDDAHPPAHAFDGDETTFWFVPGGSPATLTIVPHEAEKFRRITLLARKSGLWEAWHKVRVVLYLRGEVVLEKEFRLADADTEPEHELRFKATRANRIELYFSEPVTLTRDGKTRVDPNGVSPGYREIRVE</sequence>
<dbReference type="SUPFAM" id="SSF49785">
    <property type="entry name" value="Galactose-binding domain-like"/>
    <property type="match status" value="1"/>
</dbReference>
<evidence type="ECO:0000256" key="2">
    <source>
        <dbReference type="SAM" id="SignalP"/>
    </source>
</evidence>
<protein>
    <recommendedName>
        <fullName evidence="4">Membrane protein 6-pyruvoyl-tetrahydropterin synthase-related domain-containing protein</fullName>
    </recommendedName>
</protein>
<feature type="transmembrane region" description="Helical" evidence="1">
    <location>
        <begin position="374"/>
        <end position="397"/>
    </location>
</feature>
<dbReference type="Gene3D" id="2.60.120.260">
    <property type="entry name" value="Galactose-binding domain-like"/>
    <property type="match status" value="1"/>
</dbReference>
<reference evidence="3" key="1">
    <citation type="submission" date="2020-02" db="EMBL/GenBank/DDBJ databases">
        <authorList>
            <person name="Meier V. D."/>
        </authorList>
    </citation>
    <scope>NUCLEOTIDE SEQUENCE</scope>
    <source>
        <strain evidence="3">AVDCRST_MAG64</strain>
    </source>
</reference>
<dbReference type="AlphaFoldDB" id="A0A6J4Q569"/>
<organism evidence="3">
    <name type="scientific">uncultured Phycisphaerae bacterium</name>
    <dbReference type="NCBI Taxonomy" id="904963"/>
    <lineage>
        <taxon>Bacteria</taxon>
        <taxon>Pseudomonadati</taxon>
        <taxon>Planctomycetota</taxon>
        <taxon>Phycisphaerae</taxon>
        <taxon>environmental samples</taxon>
    </lineage>
</organism>
<name>A0A6J4Q569_9BACT</name>
<evidence type="ECO:0000313" key="3">
    <source>
        <dbReference type="EMBL" id="CAA9430764.1"/>
    </source>
</evidence>
<accession>A0A6J4Q569</accession>
<feature type="transmembrane region" description="Helical" evidence="1">
    <location>
        <begin position="136"/>
        <end position="152"/>
    </location>
</feature>
<keyword evidence="1" id="KW-1133">Transmembrane helix</keyword>
<dbReference type="PROSITE" id="PS51257">
    <property type="entry name" value="PROKAR_LIPOPROTEIN"/>
    <property type="match status" value="1"/>
</dbReference>
<feature type="transmembrane region" description="Helical" evidence="1">
    <location>
        <begin position="409"/>
        <end position="430"/>
    </location>
</feature>
<evidence type="ECO:0000256" key="1">
    <source>
        <dbReference type="SAM" id="Phobius"/>
    </source>
</evidence>
<feature type="transmembrane region" description="Helical" evidence="1">
    <location>
        <begin position="105"/>
        <end position="124"/>
    </location>
</feature>
<proteinExistence type="predicted"/>
<feature type="signal peptide" evidence="2">
    <location>
        <begin position="1"/>
        <end position="26"/>
    </location>
</feature>